<dbReference type="InterPro" id="IPR050923">
    <property type="entry name" value="Cell_Proc_Reg/RNA_Proc"/>
</dbReference>
<feature type="domain" description="FHA" evidence="3">
    <location>
        <begin position="30"/>
        <end position="79"/>
    </location>
</feature>
<protein>
    <submittedName>
        <fullName evidence="4">FHA domain-containing protein</fullName>
    </submittedName>
</protein>
<dbReference type="SMART" id="SM00240">
    <property type="entry name" value="FHA"/>
    <property type="match status" value="1"/>
</dbReference>
<gene>
    <name evidence="4" type="ORF">I0C86_31595</name>
</gene>
<evidence type="ECO:0000259" key="3">
    <source>
        <dbReference type="PROSITE" id="PS50006"/>
    </source>
</evidence>
<dbReference type="CDD" id="cd00060">
    <property type="entry name" value="FHA"/>
    <property type="match status" value="1"/>
</dbReference>
<dbReference type="Proteomes" id="UP000638560">
    <property type="component" value="Unassembled WGS sequence"/>
</dbReference>
<dbReference type="Gene3D" id="2.60.200.20">
    <property type="match status" value="1"/>
</dbReference>
<proteinExistence type="predicted"/>
<dbReference type="EMBL" id="JADPUN010000272">
    <property type="protein sequence ID" value="MBF9133470.1"/>
    <property type="molecule type" value="Genomic_DNA"/>
</dbReference>
<dbReference type="InterPro" id="IPR008984">
    <property type="entry name" value="SMAD_FHA_dom_sf"/>
</dbReference>
<keyword evidence="1" id="KW-0597">Phosphoprotein</keyword>
<evidence type="ECO:0000256" key="1">
    <source>
        <dbReference type="ARBA" id="ARBA00022553"/>
    </source>
</evidence>
<keyword evidence="5" id="KW-1185">Reference proteome</keyword>
<sequence length="189" mass="20154">MSDELDLLPLLTVTSGPLQGASFRLRPGLRRIGREDGVDVLLDDPKVSRRHATVEHVDGRVLLADAGSTNGTWLNNRRLSGRTELRDGDRLRLGHVELRFFDPGAAVTDQLTTLSHRALLPPAPAPPPRPVAVPAIGADVPVPLAVAVGALTAPTQLMGTPRRSHRLLLVIGGCVALAGSMAWAYLVLQ</sequence>
<dbReference type="PROSITE" id="PS50006">
    <property type="entry name" value="FHA_DOMAIN"/>
    <property type="match status" value="1"/>
</dbReference>
<dbReference type="InterPro" id="IPR000253">
    <property type="entry name" value="FHA_dom"/>
</dbReference>
<evidence type="ECO:0000313" key="4">
    <source>
        <dbReference type="EMBL" id="MBF9133470.1"/>
    </source>
</evidence>
<comment type="caution">
    <text evidence="4">The sequence shown here is derived from an EMBL/GenBank/DDBJ whole genome shotgun (WGS) entry which is preliminary data.</text>
</comment>
<reference evidence="4 5" key="1">
    <citation type="submission" date="2020-11" db="EMBL/GenBank/DDBJ databases">
        <title>A novel isolate from a Black sea contaminated sediment with potential to produce alkanes: Plantactinospora alkalitolerans sp. nov.</title>
        <authorList>
            <person name="Carro L."/>
            <person name="Veyisoglu A."/>
            <person name="Guven K."/>
            <person name="Schumann P."/>
            <person name="Klenk H.-P."/>
            <person name="Sahin N."/>
        </authorList>
    </citation>
    <scope>NUCLEOTIDE SEQUENCE [LARGE SCALE GENOMIC DNA]</scope>
    <source>
        <strain evidence="4 5">S1510</strain>
    </source>
</reference>
<keyword evidence="2" id="KW-0472">Membrane</keyword>
<keyword evidence="2" id="KW-0812">Transmembrane</keyword>
<dbReference type="Pfam" id="PF00498">
    <property type="entry name" value="FHA"/>
    <property type="match status" value="1"/>
</dbReference>
<organism evidence="4 5">
    <name type="scientific">Plantactinospora alkalitolerans</name>
    <dbReference type="NCBI Taxonomy" id="2789879"/>
    <lineage>
        <taxon>Bacteria</taxon>
        <taxon>Bacillati</taxon>
        <taxon>Actinomycetota</taxon>
        <taxon>Actinomycetes</taxon>
        <taxon>Micromonosporales</taxon>
        <taxon>Micromonosporaceae</taxon>
        <taxon>Plantactinospora</taxon>
    </lineage>
</organism>
<evidence type="ECO:0000256" key="2">
    <source>
        <dbReference type="SAM" id="Phobius"/>
    </source>
</evidence>
<keyword evidence="2" id="KW-1133">Transmembrane helix</keyword>
<dbReference type="RefSeq" id="WP_196204975.1">
    <property type="nucleotide sequence ID" value="NZ_JADPUN010000272.1"/>
</dbReference>
<dbReference type="PANTHER" id="PTHR23308">
    <property type="entry name" value="NUCLEAR INHIBITOR OF PROTEIN PHOSPHATASE-1"/>
    <property type="match status" value="1"/>
</dbReference>
<evidence type="ECO:0000313" key="5">
    <source>
        <dbReference type="Proteomes" id="UP000638560"/>
    </source>
</evidence>
<feature type="transmembrane region" description="Helical" evidence="2">
    <location>
        <begin position="167"/>
        <end position="188"/>
    </location>
</feature>
<dbReference type="SUPFAM" id="SSF49879">
    <property type="entry name" value="SMAD/FHA domain"/>
    <property type="match status" value="1"/>
</dbReference>
<name>A0ABS0H4T0_9ACTN</name>
<accession>A0ABS0H4T0</accession>